<dbReference type="InterPro" id="IPR013325">
    <property type="entry name" value="RNA_pol_sigma_r2"/>
</dbReference>
<evidence type="ECO:0000259" key="5">
    <source>
        <dbReference type="Pfam" id="PF04542"/>
    </source>
</evidence>
<evidence type="ECO:0000313" key="7">
    <source>
        <dbReference type="EMBL" id="GAI85697.1"/>
    </source>
</evidence>
<dbReference type="Pfam" id="PF04542">
    <property type="entry name" value="Sigma70_r2"/>
    <property type="match status" value="1"/>
</dbReference>
<feature type="non-terminal residue" evidence="7">
    <location>
        <position position="1"/>
    </location>
</feature>
<proteinExistence type="inferred from homology"/>
<dbReference type="PANTHER" id="PTHR43133">
    <property type="entry name" value="RNA POLYMERASE ECF-TYPE SIGMA FACTO"/>
    <property type="match status" value="1"/>
</dbReference>
<dbReference type="EMBL" id="BARW01008574">
    <property type="protein sequence ID" value="GAI85697.1"/>
    <property type="molecule type" value="Genomic_DNA"/>
</dbReference>
<dbReference type="GO" id="GO:0016987">
    <property type="term" value="F:sigma factor activity"/>
    <property type="evidence" value="ECO:0007669"/>
    <property type="project" value="UniProtKB-KW"/>
</dbReference>
<dbReference type="SUPFAM" id="SSF88946">
    <property type="entry name" value="Sigma2 domain of RNA polymerase sigma factors"/>
    <property type="match status" value="1"/>
</dbReference>
<evidence type="ECO:0000259" key="6">
    <source>
        <dbReference type="Pfam" id="PF08281"/>
    </source>
</evidence>
<dbReference type="SUPFAM" id="SSF88659">
    <property type="entry name" value="Sigma3 and sigma4 domains of RNA polymerase sigma factors"/>
    <property type="match status" value="1"/>
</dbReference>
<dbReference type="CDD" id="cd06171">
    <property type="entry name" value="Sigma70_r4"/>
    <property type="match status" value="1"/>
</dbReference>
<evidence type="ECO:0000256" key="1">
    <source>
        <dbReference type="ARBA" id="ARBA00010641"/>
    </source>
</evidence>
<organism evidence="7">
    <name type="scientific">marine sediment metagenome</name>
    <dbReference type="NCBI Taxonomy" id="412755"/>
    <lineage>
        <taxon>unclassified sequences</taxon>
        <taxon>metagenomes</taxon>
        <taxon>ecological metagenomes</taxon>
    </lineage>
</organism>
<dbReference type="GO" id="GO:0006352">
    <property type="term" value="P:DNA-templated transcription initiation"/>
    <property type="evidence" value="ECO:0007669"/>
    <property type="project" value="InterPro"/>
</dbReference>
<dbReference type="GO" id="GO:0003677">
    <property type="term" value="F:DNA binding"/>
    <property type="evidence" value="ECO:0007669"/>
    <property type="project" value="InterPro"/>
</dbReference>
<dbReference type="InterPro" id="IPR007627">
    <property type="entry name" value="RNA_pol_sigma70_r2"/>
</dbReference>
<dbReference type="Pfam" id="PF08281">
    <property type="entry name" value="Sigma70_r4_2"/>
    <property type="match status" value="1"/>
</dbReference>
<keyword evidence="2" id="KW-0805">Transcription regulation</keyword>
<evidence type="ECO:0000256" key="3">
    <source>
        <dbReference type="ARBA" id="ARBA00023082"/>
    </source>
</evidence>
<evidence type="ECO:0000256" key="2">
    <source>
        <dbReference type="ARBA" id="ARBA00023015"/>
    </source>
</evidence>
<keyword evidence="3" id="KW-0731">Sigma factor</keyword>
<protein>
    <recommendedName>
        <fullName evidence="8">HTH luxR-type domain-containing protein</fullName>
    </recommendedName>
</protein>
<feature type="domain" description="RNA polymerase sigma factor 70 region 4 type 2" evidence="6">
    <location>
        <begin position="91"/>
        <end position="143"/>
    </location>
</feature>
<name>X1RY45_9ZZZZ</name>
<sequence>WEPRLYYYIRRIVENENDVWDILQETWLAVFQNIRKLQDPLKFPTWLYRIGHNKAVNLLRKENKYAQITTEQIANQYENNTTISVVKEQAELVHKLLGKLKLAHREIITLYFLEGFSINEMAQIIGVSEGTVKSRLYYAKHKLHEVLRGKKDV</sequence>
<dbReference type="Gene3D" id="1.10.1740.10">
    <property type="match status" value="1"/>
</dbReference>
<accession>X1RY45</accession>
<dbReference type="InterPro" id="IPR039425">
    <property type="entry name" value="RNA_pol_sigma-70-like"/>
</dbReference>
<comment type="similarity">
    <text evidence="1">Belongs to the sigma-70 factor family. ECF subfamily.</text>
</comment>
<feature type="domain" description="RNA polymerase sigma-70 region 2" evidence="5">
    <location>
        <begin position="2"/>
        <end position="64"/>
    </location>
</feature>
<evidence type="ECO:0008006" key="8">
    <source>
        <dbReference type="Google" id="ProtNLM"/>
    </source>
</evidence>
<reference evidence="7" key="1">
    <citation type="journal article" date="2014" name="Front. Microbiol.">
        <title>High frequency of phylogenetically diverse reductive dehalogenase-homologous genes in deep subseafloor sedimentary metagenomes.</title>
        <authorList>
            <person name="Kawai M."/>
            <person name="Futagami T."/>
            <person name="Toyoda A."/>
            <person name="Takaki Y."/>
            <person name="Nishi S."/>
            <person name="Hori S."/>
            <person name="Arai W."/>
            <person name="Tsubouchi T."/>
            <person name="Morono Y."/>
            <person name="Uchiyama I."/>
            <person name="Ito T."/>
            <person name="Fujiyama A."/>
            <person name="Inagaki F."/>
            <person name="Takami H."/>
        </authorList>
    </citation>
    <scope>NUCLEOTIDE SEQUENCE</scope>
    <source>
        <strain evidence="7">Expedition CK06-06</strain>
    </source>
</reference>
<dbReference type="InterPro" id="IPR013324">
    <property type="entry name" value="RNA_pol_sigma_r3/r4-like"/>
</dbReference>
<gene>
    <name evidence="7" type="ORF">S12H4_17518</name>
</gene>
<dbReference type="Gene3D" id="1.10.10.10">
    <property type="entry name" value="Winged helix-like DNA-binding domain superfamily/Winged helix DNA-binding domain"/>
    <property type="match status" value="1"/>
</dbReference>
<dbReference type="PANTHER" id="PTHR43133:SF51">
    <property type="entry name" value="RNA POLYMERASE SIGMA FACTOR"/>
    <property type="match status" value="1"/>
</dbReference>
<dbReference type="NCBIfam" id="TIGR02937">
    <property type="entry name" value="sigma70-ECF"/>
    <property type="match status" value="1"/>
</dbReference>
<keyword evidence="4" id="KW-0804">Transcription</keyword>
<dbReference type="AlphaFoldDB" id="X1RY45"/>
<evidence type="ECO:0000256" key="4">
    <source>
        <dbReference type="ARBA" id="ARBA00023163"/>
    </source>
</evidence>
<comment type="caution">
    <text evidence="7">The sequence shown here is derived from an EMBL/GenBank/DDBJ whole genome shotgun (WGS) entry which is preliminary data.</text>
</comment>
<dbReference type="InterPro" id="IPR036388">
    <property type="entry name" value="WH-like_DNA-bd_sf"/>
</dbReference>
<dbReference type="InterPro" id="IPR013249">
    <property type="entry name" value="RNA_pol_sigma70_r4_t2"/>
</dbReference>
<dbReference type="InterPro" id="IPR014284">
    <property type="entry name" value="RNA_pol_sigma-70_dom"/>
</dbReference>